<dbReference type="AlphaFoldDB" id="A0A5C2H8A2"/>
<proteinExistence type="predicted"/>
<accession>A0A5C2H8A2</accession>
<organism evidence="1 2">
    <name type="scientific">Malaciobacter pacificus</name>
    <dbReference type="NCBI Taxonomy" id="1080223"/>
    <lineage>
        <taxon>Bacteria</taxon>
        <taxon>Pseudomonadati</taxon>
        <taxon>Campylobacterota</taxon>
        <taxon>Epsilonproteobacteria</taxon>
        <taxon>Campylobacterales</taxon>
        <taxon>Arcobacteraceae</taxon>
        <taxon>Malaciobacter</taxon>
    </lineage>
</organism>
<keyword evidence="2" id="KW-1185">Reference proteome</keyword>
<reference evidence="1" key="2">
    <citation type="submission" date="2019-09" db="EMBL/GenBank/DDBJ databases">
        <title>Taxonomic note: a critical rebuttal of the proposed division of the genus Arcobacter into six genera, emended descriptions of Arcobacter anaerophilus and the genus Arcobacter, and an assessment of genus-level boundaries for Epsilonproteobacteria using in silico genomic comparator tools.</title>
        <authorList>
            <person name="On S.L.W."/>
            <person name="Miller W.G."/>
            <person name="Biggs P."/>
            <person name="Cornelius A."/>
            <person name="Vandamme P."/>
        </authorList>
    </citation>
    <scope>NUCLEOTIDE SEQUENCE [LARGE SCALE GENOMIC DNA]</scope>
    <source>
        <strain evidence="1">LMG 26638</strain>
    </source>
</reference>
<evidence type="ECO:0000313" key="2">
    <source>
        <dbReference type="Proteomes" id="UP000322726"/>
    </source>
</evidence>
<dbReference type="Proteomes" id="UP000322726">
    <property type="component" value="Chromosome"/>
</dbReference>
<dbReference type="EMBL" id="CP035928">
    <property type="protein sequence ID" value="QEP35200.1"/>
    <property type="molecule type" value="Genomic_DNA"/>
</dbReference>
<reference evidence="1" key="1">
    <citation type="submission" date="2019-09" db="EMBL/GenBank/DDBJ databases">
        <title>Complete genome sequencing of four Arcobacter species reveals a diverse suite of mobile elements.</title>
        <authorList>
            <person name="Miller W.G."/>
            <person name="Yee E."/>
            <person name="Bono J.L."/>
        </authorList>
    </citation>
    <scope>NUCLEOTIDE SEQUENCE [LARGE SCALE GENOMIC DNA]</scope>
    <source>
        <strain evidence="1">LMG 26638</strain>
    </source>
</reference>
<evidence type="ECO:0000313" key="1">
    <source>
        <dbReference type="EMBL" id="QEP35200.1"/>
    </source>
</evidence>
<dbReference type="KEGG" id="apai:APAC_2129"/>
<sequence>MGIKRMKIEKTYLEIDHKKINTYLTVYFEGNKEEISLENKTIYLCCGEEDTFEYWIKIHNIDEDMFLKYISNEEKLYNVIKNSEILLYKRFYESYHLLIFSEDLRFDELYKKEELILPNEFATLGYNFYNLYRKQEAELYDIFKTVINQEYNQTIISKKREMSGTINVNKTINYNSFNSVTLYSSNFDFKRVA</sequence>
<gene>
    <name evidence="1" type="ORF">APAC_2129</name>
</gene>
<protein>
    <submittedName>
        <fullName evidence="1">Uncharacterized protein</fullName>
    </submittedName>
</protein>
<name>A0A5C2H8A2_9BACT</name>